<reference evidence="3" key="1">
    <citation type="submission" date="2022-11" db="UniProtKB">
        <authorList>
            <consortium name="WormBaseParasite"/>
        </authorList>
    </citation>
    <scope>IDENTIFICATION</scope>
</reference>
<name>A0A914VW91_9BILA</name>
<feature type="signal peptide" evidence="1">
    <location>
        <begin position="1"/>
        <end position="19"/>
    </location>
</feature>
<feature type="chain" id="PRO_5037288300" evidence="1">
    <location>
        <begin position="20"/>
        <end position="100"/>
    </location>
</feature>
<keyword evidence="1" id="KW-0732">Signal</keyword>
<evidence type="ECO:0000256" key="1">
    <source>
        <dbReference type="SAM" id="SignalP"/>
    </source>
</evidence>
<proteinExistence type="predicted"/>
<dbReference type="WBParaSite" id="PSAMB.scaffold269size60014.g4094.t1">
    <property type="protein sequence ID" value="PSAMB.scaffold269size60014.g4094.t1"/>
    <property type="gene ID" value="PSAMB.scaffold269size60014.g4094"/>
</dbReference>
<evidence type="ECO:0000313" key="3">
    <source>
        <dbReference type="WBParaSite" id="PSAMB.scaffold269size60014.g4094.t1"/>
    </source>
</evidence>
<dbReference type="Proteomes" id="UP000887566">
    <property type="component" value="Unplaced"/>
</dbReference>
<organism evidence="2 3">
    <name type="scientific">Plectus sambesii</name>
    <dbReference type="NCBI Taxonomy" id="2011161"/>
    <lineage>
        <taxon>Eukaryota</taxon>
        <taxon>Metazoa</taxon>
        <taxon>Ecdysozoa</taxon>
        <taxon>Nematoda</taxon>
        <taxon>Chromadorea</taxon>
        <taxon>Plectida</taxon>
        <taxon>Plectina</taxon>
        <taxon>Plectoidea</taxon>
        <taxon>Plectidae</taxon>
        <taxon>Plectus</taxon>
    </lineage>
</organism>
<protein>
    <submittedName>
        <fullName evidence="3">Uncharacterized protein</fullName>
    </submittedName>
</protein>
<sequence length="100" mass="11459">MKFEHIVILSVCLSIAASATEEDELPRVVRDRCRYIWCPPTYECVRGRCEATIFEPPTAWPQWPEWPKTRPPTIPPSPVILPAVDASATDVPFIRRRQIS</sequence>
<evidence type="ECO:0000313" key="2">
    <source>
        <dbReference type="Proteomes" id="UP000887566"/>
    </source>
</evidence>
<keyword evidence="2" id="KW-1185">Reference proteome</keyword>
<accession>A0A914VW91</accession>
<dbReference type="AlphaFoldDB" id="A0A914VW91"/>